<proteinExistence type="predicted"/>
<protein>
    <recommendedName>
        <fullName evidence="2">Transcriptional repressor PaaX-like central Cas2-like domain-containing protein</fullName>
    </recommendedName>
</protein>
<dbReference type="PANTHER" id="PTHR30319">
    <property type="entry name" value="PHENYLACETIC ACID REGULATOR-RELATED TRANSCRIPTIONAL REPRESSOR"/>
    <property type="match status" value="1"/>
</dbReference>
<organism evidence="3 4">
    <name type="scientific">Candidatus Zambryskibacteria bacterium CG_4_9_14_3_um_filter_42_15</name>
    <dbReference type="NCBI Taxonomy" id="1975112"/>
    <lineage>
        <taxon>Bacteria</taxon>
        <taxon>Candidatus Zambryskiibacteriota</taxon>
    </lineage>
</organism>
<dbReference type="EMBL" id="PFXF01000022">
    <property type="protein sequence ID" value="PJA32799.1"/>
    <property type="molecule type" value="Genomic_DNA"/>
</dbReference>
<gene>
    <name evidence="3" type="ORF">CO185_01755</name>
</gene>
<dbReference type="Gene3D" id="3.30.70.2650">
    <property type="match status" value="1"/>
</dbReference>
<keyword evidence="1" id="KW-0812">Transmembrane</keyword>
<sequence>MGKLEQRSTKRSKKKNLQRVILATIAGVGVLSVGLLAPNVIGAMARLGLIPNKRQKEYIGSSASKMVKKGLLKYNGKFYELTSSGKERLHVWQFVDFKLDKPKKWDGKWRVVIFDIPEKKKGERDKIRRLFKEAGIVSLQKSVWVYPYECEDIITLLKTELGIGKDLLYLIVDEIENDRYLRDEFGLT</sequence>
<evidence type="ECO:0000313" key="4">
    <source>
        <dbReference type="Proteomes" id="UP000230758"/>
    </source>
</evidence>
<comment type="caution">
    <text evidence="3">The sequence shown here is derived from an EMBL/GenBank/DDBJ whole genome shotgun (WGS) entry which is preliminary data.</text>
</comment>
<name>A0A2M7WS18_9BACT</name>
<accession>A0A2M7WS18</accession>
<feature type="domain" description="Transcriptional repressor PaaX-like central Cas2-like" evidence="2">
    <location>
        <begin position="103"/>
        <end position="173"/>
    </location>
</feature>
<dbReference type="InterPro" id="IPR048846">
    <property type="entry name" value="PaaX-like_central"/>
</dbReference>
<evidence type="ECO:0000313" key="3">
    <source>
        <dbReference type="EMBL" id="PJA32799.1"/>
    </source>
</evidence>
<dbReference type="PANTHER" id="PTHR30319:SF1">
    <property type="entry name" value="TRANSCRIPTIONAL REPRESSOR PAAX"/>
    <property type="match status" value="1"/>
</dbReference>
<dbReference type="AlphaFoldDB" id="A0A2M7WS18"/>
<keyword evidence="1" id="KW-1133">Transmembrane helix</keyword>
<evidence type="ECO:0000259" key="2">
    <source>
        <dbReference type="Pfam" id="PF20803"/>
    </source>
</evidence>
<dbReference type="SUPFAM" id="SSF143430">
    <property type="entry name" value="TTP0101/SSO1404-like"/>
    <property type="match status" value="1"/>
</dbReference>
<evidence type="ECO:0000256" key="1">
    <source>
        <dbReference type="SAM" id="Phobius"/>
    </source>
</evidence>
<dbReference type="Proteomes" id="UP000230758">
    <property type="component" value="Unassembled WGS sequence"/>
</dbReference>
<dbReference type="Pfam" id="PF20803">
    <property type="entry name" value="PaaX_M"/>
    <property type="match status" value="1"/>
</dbReference>
<feature type="transmembrane region" description="Helical" evidence="1">
    <location>
        <begin position="20"/>
        <end position="45"/>
    </location>
</feature>
<reference evidence="4" key="1">
    <citation type="submission" date="2017-09" db="EMBL/GenBank/DDBJ databases">
        <title>Depth-based differentiation of microbial function through sediment-hosted aquifers and enrichment of novel symbionts in the deep terrestrial subsurface.</title>
        <authorList>
            <person name="Probst A.J."/>
            <person name="Ladd B."/>
            <person name="Jarett J.K."/>
            <person name="Geller-Mcgrath D.E."/>
            <person name="Sieber C.M.K."/>
            <person name="Emerson J.B."/>
            <person name="Anantharaman K."/>
            <person name="Thomas B.C."/>
            <person name="Malmstrom R."/>
            <person name="Stieglmeier M."/>
            <person name="Klingl A."/>
            <person name="Woyke T."/>
            <person name="Ryan C.M."/>
            <person name="Banfield J.F."/>
        </authorList>
    </citation>
    <scope>NUCLEOTIDE SEQUENCE [LARGE SCALE GENOMIC DNA]</scope>
</reference>
<keyword evidence="1" id="KW-0472">Membrane</keyword>
<dbReference type="GO" id="GO:0006351">
    <property type="term" value="P:DNA-templated transcription"/>
    <property type="evidence" value="ECO:0007669"/>
    <property type="project" value="TreeGrafter"/>
</dbReference>